<dbReference type="EnsemblMetazoa" id="XM_031928171">
    <property type="protein sequence ID" value="XP_031784031"/>
    <property type="gene ID" value="LOC100679148"/>
</dbReference>
<accession>A0A7M7QDS4</accession>
<name>A0A7M7QDS4_NASVI</name>
<organism evidence="1 2">
    <name type="scientific">Nasonia vitripennis</name>
    <name type="common">Parasitic wasp</name>
    <dbReference type="NCBI Taxonomy" id="7425"/>
    <lineage>
        <taxon>Eukaryota</taxon>
        <taxon>Metazoa</taxon>
        <taxon>Ecdysozoa</taxon>
        <taxon>Arthropoda</taxon>
        <taxon>Hexapoda</taxon>
        <taxon>Insecta</taxon>
        <taxon>Pterygota</taxon>
        <taxon>Neoptera</taxon>
        <taxon>Endopterygota</taxon>
        <taxon>Hymenoptera</taxon>
        <taxon>Apocrita</taxon>
        <taxon>Proctotrupomorpha</taxon>
        <taxon>Chalcidoidea</taxon>
        <taxon>Pteromalidae</taxon>
        <taxon>Pteromalinae</taxon>
        <taxon>Nasonia</taxon>
    </lineage>
</organism>
<dbReference type="RefSeq" id="XP_031784031.1">
    <property type="nucleotide sequence ID" value="XM_031928171.2"/>
</dbReference>
<dbReference type="GeneID" id="100679148"/>
<evidence type="ECO:0000313" key="2">
    <source>
        <dbReference type="Proteomes" id="UP000002358"/>
    </source>
</evidence>
<protein>
    <submittedName>
        <fullName evidence="1">Uncharacterized protein</fullName>
    </submittedName>
</protein>
<dbReference type="Proteomes" id="UP000002358">
    <property type="component" value="Unassembled WGS sequence"/>
</dbReference>
<sequence>MPLGFSTVSVLTIGFSSCVKFFSSGSDFSFNNNVGILWLTSCQPLFVDSALQEPYPASMSCAIKNASILQNMSLTGLKMIHDEDFENVPALHLSNRQILWIIQPACHQNLLQPNMGII</sequence>
<reference evidence="1" key="1">
    <citation type="submission" date="2021-01" db="UniProtKB">
        <authorList>
            <consortium name="EnsemblMetazoa"/>
        </authorList>
    </citation>
    <scope>IDENTIFICATION</scope>
</reference>
<proteinExistence type="predicted"/>
<dbReference type="AlphaFoldDB" id="A0A7M7QDS4"/>
<evidence type="ECO:0000313" key="1">
    <source>
        <dbReference type="EnsemblMetazoa" id="XP_031784031"/>
    </source>
</evidence>
<keyword evidence="2" id="KW-1185">Reference proteome</keyword>